<feature type="transmembrane region" description="Helical" evidence="1">
    <location>
        <begin position="158"/>
        <end position="177"/>
    </location>
</feature>
<keyword evidence="1" id="KW-1133">Transmembrane helix</keyword>
<accession>A0A1I7V2C9</accession>
<dbReference type="InterPro" id="IPR018817">
    <property type="entry name" value="7TM_GPCR_serpentine_rcpt_Srz"/>
</dbReference>
<feature type="transmembrane region" description="Helical" evidence="1">
    <location>
        <begin position="35"/>
        <end position="56"/>
    </location>
</feature>
<dbReference type="WBParaSite" id="Csp11.Scaffold630.g21703.t1">
    <property type="protein sequence ID" value="Csp11.Scaffold630.g21703.t1"/>
    <property type="gene ID" value="Csp11.Scaffold630.g21703"/>
</dbReference>
<sequence length="300" mass="34723">MNATLSEISNSTGKQVKPWRDKFFESISSIKDIEWFFGLLVVLFSCYLVVFLLHIVMYKWGKKDRRVAPLSPLLAKLYQVKEKVHMILQLLVACYAGSNFFHFTWTTYAVLFTISGLICVVWMFIEMYVILISIFCITKYYNHTYSGSVELTTDFWKAAIRLTCWFVTMKNLVFLLWGTYDSQDELTKILSYFFGLYLSTQLLLALSALSFFPICFARRQEIAPAERILCIQNMLLTALKIVLIFLLIFINYCGVEDGILCAFFLVSDILLLPIVVKISEIISICIKQEHATVDLHMEEI</sequence>
<dbReference type="AlphaFoldDB" id="A0A1I7V2C9"/>
<feature type="transmembrane region" description="Helical" evidence="1">
    <location>
        <begin position="111"/>
        <end position="137"/>
    </location>
</feature>
<feature type="transmembrane region" description="Helical" evidence="1">
    <location>
        <begin position="258"/>
        <end position="278"/>
    </location>
</feature>
<feature type="transmembrane region" description="Helical" evidence="1">
    <location>
        <begin position="86"/>
        <end position="105"/>
    </location>
</feature>
<keyword evidence="2" id="KW-1185">Reference proteome</keyword>
<dbReference type="Pfam" id="PF10325">
    <property type="entry name" value="7TM_GPCR_Srz"/>
    <property type="match status" value="1"/>
</dbReference>
<feature type="transmembrane region" description="Helical" evidence="1">
    <location>
        <begin position="228"/>
        <end position="252"/>
    </location>
</feature>
<proteinExistence type="predicted"/>
<dbReference type="Proteomes" id="UP000095282">
    <property type="component" value="Unplaced"/>
</dbReference>
<evidence type="ECO:0000256" key="1">
    <source>
        <dbReference type="SAM" id="Phobius"/>
    </source>
</evidence>
<dbReference type="eggNOG" id="ENOG502TJPK">
    <property type="taxonomic scope" value="Eukaryota"/>
</dbReference>
<organism evidence="2 3">
    <name type="scientific">Caenorhabditis tropicalis</name>
    <dbReference type="NCBI Taxonomy" id="1561998"/>
    <lineage>
        <taxon>Eukaryota</taxon>
        <taxon>Metazoa</taxon>
        <taxon>Ecdysozoa</taxon>
        <taxon>Nematoda</taxon>
        <taxon>Chromadorea</taxon>
        <taxon>Rhabditida</taxon>
        <taxon>Rhabditina</taxon>
        <taxon>Rhabditomorpha</taxon>
        <taxon>Rhabditoidea</taxon>
        <taxon>Rhabditidae</taxon>
        <taxon>Peloderinae</taxon>
        <taxon>Caenorhabditis</taxon>
    </lineage>
</organism>
<reference evidence="3" key="1">
    <citation type="submission" date="2016-11" db="UniProtKB">
        <authorList>
            <consortium name="WormBaseParasite"/>
        </authorList>
    </citation>
    <scope>IDENTIFICATION</scope>
</reference>
<protein>
    <submittedName>
        <fullName evidence="3">Transmembrane protein</fullName>
    </submittedName>
</protein>
<evidence type="ECO:0000313" key="3">
    <source>
        <dbReference type="WBParaSite" id="Csp11.Scaffold630.g21703.t1"/>
    </source>
</evidence>
<keyword evidence="1" id="KW-0812">Transmembrane</keyword>
<evidence type="ECO:0000313" key="2">
    <source>
        <dbReference type="Proteomes" id="UP000095282"/>
    </source>
</evidence>
<keyword evidence="1" id="KW-0472">Membrane</keyword>
<feature type="transmembrane region" description="Helical" evidence="1">
    <location>
        <begin position="189"/>
        <end position="216"/>
    </location>
</feature>
<name>A0A1I7V2C9_9PELO</name>